<sequence length="199" mass="22897">MIKKGLVIIWLLVLTSAVGALFWYQDWLYQLPTPVPKNYKLVTTGSVIELKGLLREKSKKPVFLHFFNPDCPCSRFNKIHFQSLVRQYSQHVTFIVVVMSIKTYSVQQIQEKLELNLPVMFDKSIAAVCGVYSTPQAVLLDSKNRLYYRGNYNRSRYCTDERTSYAKRALIGLLNKDANQVIDPLAVRAYGCSLPYCKN</sequence>
<accession>A0A3P1CZ70</accession>
<gene>
    <name evidence="2" type="ORF">EHT87_07825</name>
</gene>
<dbReference type="Proteomes" id="UP000274271">
    <property type="component" value="Unassembled WGS sequence"/>
</dbReference>
<dbReference type="Pfam" id="PF20029">
    <property type="entry name" value="DUF6436"/>
    <property type="match status" value="1"/>
</dbReference>
<organism evidence="2 3">
    <name type="scientific">Larkinella knui</name>
    <dbReference type="NCBI Taxonomy" id="2025310"/>
    <lineage>
        <taxon>Bacteria</taxon>
        <taxon>Pseudomonadati</taxon>
        <taxon>Bacteroidota</taxon>
        <taxon>Cytophagia</taxon>
        <taxon>Cytophagales</taxon>
        <taxon>Spirosomataceae</taxon>
        <taxon>Larkinella</taxon>
    </lineage>
</organism>
<dbReference type="Gene3D" id="3.40.30.10">
    <property type="entry name" value="Glutaredoxin"/>
    <property type="match status" value="1"/>
</dbReference>
<dbReference type="InterPro" id="IPR045494">
    <property type="entry name" value="DUF6436"/>
</dbReference>
<feature type="domain" description="DUF6436" evidence="1">
    <location>
        <begin position="56"/>
        <end position="192"/>
    </location>
</feature>
<dbReference type="OrthoDB" id="8897581at2"/>
<proteinExistence type="predicted"/>
<evidence type="ECO:0000259" key="1">
    <source>
        <dbReference type="Pfam" id="PF20029"/>
    </source>
</evidence>
<reference evidence="2 3" key="1">
    <citation type="submission" date="2018-11" db="EMBL/GenBank/DDBJ databases">
        <authorList>
            <person name="Zhou Z."/>
            <person name="Wang G."/>
        </authorList>
    </citation>
    <scope>NUCLEOTIDE SEQUENCE [LARGE SCALE GENOMIC DNA]</scope>
    <source>
        <strain evidence="2 3">KCTC42998</strain>
    </source>
</reference>
<comment type="caution">
    <text evidence="2">The sequence shown here is derived from an EMBL/GenBank/DDBJ whole genome shotgun (WGS) entry which is preliminary data.</text>
</comment>
<dbReference type="SUPFAM" id="SSF52833">
    <property type="entry name" value="Thioredoxin-like"/>
    <property type="match status" value="1"/>
</dbReference>
<dbReference type="AlphaFoldDB" id="A0A3P1CZ70"/>
<dbReference type="RefSeq" id="WP_124905503.1">
    <property type="nucleotide sequence ID" value="NZ_RQJP01000001.1"/>
</dbReference>
<protein>
    <submittedName>
        <fullName evidence="2">AhpC/TSA family protein</fullName>
    </submittedName>
</protein>
<evidence type="ECO:0000313" key="2">
    <source>
        <dbReference type="EMBL" id="RRB18174.1"/>
    </source>
</evidence>
<dbReference type="EMBL" id="RQJP01000001">
    <property type="protein sequence ID" value="RRB18174.1"/>
    <property type="molecule type" value="Genomic_DNA"/>
</dbReference>
<dbReference type="InterPro" id="IPR036249">
    <property type="entry name" value="Thioredoxin-like_sf"/>
</dbReference>
<evidence type="ECO:0000313" key="3">
    <source>
        <dbReference type="Proteomes" id="UP000274271"/>
    </source>
</evidence>
<name>A0A3P1CZ70_9BACT</name>
<keyword evidence="3" id="KW-1185">Reference proteome</keyword>